<reference evidence="2" key="1">
    <citation type="journal article" date="2020" name="Stud. Mycol.">
        <title>101 Dothideomycetes genomes: a test case for predicting lifestyles and emergence of pathogens.</title>
        <authorList>
            <person name="Haridas S."/>
            <person name="Albert R."/>
            <person name="Binder M."/>
            <person name="Bloem J."/>
            <person name="Labutti K."/>
            <person name="Salamov A."/>
            <person name="Andreopoulos B."/>
            <person name="Baker S."/>
            <person name="Barry K."/>
            <person name="Bills G."/>
            <person name="Bluhm B."/>
            <person name="Cannon C."/>
            <person name="Castanera R."/>
            <person name="Culley D."/>
            <person name="Daum C."/>
            <person name="Ezra D."/>
            <person name="Gonzalez J."/>
            <person name="Henrissat B."/>
            <person name="Kuo A."/>
            <person name="Liang C."/>
            <person name="Lipzen A."/>
            <person name="Lutzoni F."/>
            <person name="Magnuson J."/>
            <person name="Mondo S."/>
            <person name="Nolan M."/>
            <person name="Ohm R."/>
            <person name="Pangilinan J."/>
            <person name="Park H.-J."/>
            <person name="Ramirez L."/>
            <person name="Alfaro M."/>
            <person name="Sun H."/>
            <person name="Tritt A."/>
            <person name="Yoshinaga Y."/>
            <person name="Zwiers L.-H."/>
            <person name="Turgeon B."/>
            <person name="Goodwin S."/>
            <person name="Spatafora J."/>
            <person name="Crous P."/>
            <person name="Grigoriev I."/>
        </authorList>
    </citation>
    <scope>NUCLEOTIDE SEQUENCE</scope>
    <source>
        <strain evidence="2">CBS 121410</strain>
    </source>
</reference>
<feature type="region of interest" description="Disordered" evidence="1">
    <location>
        <begin position="147"/>
        <end position="196"/>
    </location>
</feature>
<name>A0A9P4LXK6_9PEZI</name>
<dbReference type="OrthoDB" id="3638023at2759"/>
<comment type="caution">
    <text evidence="2">The sequence shown here is derived from an EMBL/GenBank/DDBJ whole genome shotgun (WGS) entry which is preliminary data.</text>
</comment>
<proteinExistence type="predicted"/>
<feature type="region of interest" description="Disordered" evidence="1">
    <location>
        <begin position="59"/>
        <end position="113"/>
    </location>
</feature>
<gene>
    <name evidence="2" type="ORF">K490DRAFT_56849</name>
</gene>
<evidence type="ECO:0000313" key="3">
    <source>
        <dbReference type="Proteomes" id="UP000799776"/>
    </source>
</evidence>
<feature type="region of interest" description="Disordered" evidence="1">
    <location>
        <begin position="363"/>
        <end position="421"/>
    </location>
</feature>
<feature type="compositionally biased region" description="Low complexity" evidence="1">
    <location>
        <begin position="294"/>
        <end position="309"/>
    </location>
</feature>
<feature type="compositionally biased region" description="Polar residues" evidence="1">
    <location>
        <begin position="101"/>
        <end position="113"/>
    </location>
</feature>
<dbReference type="Proteomes" id="UP000799776">
    <property type="component" value="Unassembled WGS sequence"/>
</dbReference>
<dbReference type="AlphaFoldDB" id="A0A9P4LXK6"/>
<feature type="compositionally biased region" description="Polar residues" evidence="1">
    <location>
        <begin position="59"/>
        <end position="76"/>
    </location>
</feature>
<feature type="region of interest" description="Disordered" evidence="1">
    <location>
        <begin position="279"/>
        <end position="309"/>
    </location>
</feature>
<protein>
    <submittedName>
        <fullName evidence="2">Uncharacterized protein</fullName>
    </submittedName>
</protein>
<evidence type="ECO:0000256" key="1">
    <source>
        <dbReference type="SAM" id="MobiDB-lite"/>
    </source>
</evidence>
<accession>A0A9P4LXK6</accession>
<evidence type="ECO:0000313" key="2">
    <source>
        <dbReference type="EMBL" id="KAF2087764.1"/>
    </source>
</evidence>
<feature type="compositionally biased region" description="Polar residues" evidence="1">
    <location>
        <begin position="284"/>
        <end position="293"/>
    </location>
</feature>
<keyword evidence="3" id="KW-1185">Reference proteome</keyword>
<sequence length="604" mass="63527">MASAQETPKDRVSRFIAASVSFPLLDTFRGYWDIIAPHSSFKALVYLLALTQSSFAVTTPFSSSRNSTTVYTGTPASSQGSSSSILISSLSDSSESESKSTVNTPTTPGSASSYPGIFSFEHYSDNSRNGTRPKFGLFSAKLLGESSTSASNSSNGSSSGTKSSSGSTNSGPTTTTDNTPGGDGGSTTKSTGPSSTTNVVMITSFSTPVSIQSTSFIDGVTGNSVITTTNSNGHTGPVIALFPCLLFCGGGGGVELLRNIPITPGVYKPPNLPTITIGDDLEPTPQTETDTGKSTQASSTTSPSPMSQSMTLENLAPWATPEGTQNDLDWEGSDNYDLAAASSVASDVEAMLSSWGMYDDSGSSTTFSANSTTSETSTSTTSQSTSPSTSLSTSITSSSKPQTTRTPSSTSTPSTSTTTATTAPTINVDLGILICSLDPQGLPAYDFSLSSGNSAISYFCDFMGEEGYKFDPSAADPSAGVEDRTQAYHYNNGVIDPIYMSLTMEPAEECPVLDFGADRDGSIDTCKERLGDPVNLCNVKWCRINVHNGYTYWKAGGTFFRDCITWNISRDTWRDGAPTSDGYVVPPTCFNPNSRKERRWFRGC</sequence>
<dbReference type="EMBL" id="ML978719">
    <property type="protein sequence ID" value="KAF2087764.1"/>
    <property type="molecule type" value="Genomic_DNA"/>
</dbReference>
<feature type="compositionally biased region" description="Low complexity" evidence="1">
    <location>
        <begin position="77"/>
        <end position="93"/>
    </location>
</feature>
<organism evidence="2 3">
    <name type="scientific">Saccharata proteae CBS 121410</name>
    <dbReference type="NCBI Taxonomy" id="1314787"/>
    <lineage>
        <taxon>Eukaryota</taxon>
        <taxon>Fungi</taxon>
        <taxon>Dikarya</taxon>
        <taxon>Ascomycota</taxon>
        <taxon>Pezizomycotina</taxon>
        <taxon>Dothideomycetes</taxon>
        <taxon>Dothideomycetes incertae sedis</taxon>
        <taxon>Botryosphaeriales</taxon>
        <taxon>Saccharataceae</taxon>
        <taxon>Saccharata</taxon>
    </lineage>
</organism>